<dbReference type="SUPFAM" id="SSF50692">
    <property type="entry name" value="ADC-like"/>
    <property type="match status" value="1"/>
</dbReference>
<comment type="cofactor">
    <cofactor evidence="9 10">
        <name>pyruvate</name>
        <dbReference type="ChEBI" id="CHEBI:15361"/>
    </cofactor>
    <text evidence="9 10">Binds 1 pyruvoyl group covalently per subunit.</text>
</comment>
<reference evidence="14 15" key="2">
    <citation type="journal article" date="2011" name="J. Bacteriol.">
        <title>Complete genome sequence of strain HTCC2503T of Parvularcula bermudensis, the type species of the order "Parvularculales" in the class Alphaproteobacteria.</title>
        <authorList>
            <person name="Oh H.M."/>
            <person name="Kang I."/>
            <person name="Vergin K.L."/>
            <person name="Kang D."/>
            <person name="Rhee K.H."/>
            <person name="Giovannoni S.J."/>
            <person name="Cho J.C."/>
        </authorList>
    </citation>
    <scope>NUCLEOTIDE SEQUENCE [LARGE SCALE GENOMIC DNA]</scope>
    <source>
        <strain evidence="15">ATCC BAA-594 / HTCC2503 / KCTC 12087</strain>
    </source>
</reference>
<dbReference type="PANTHER" id="PTHR21012:SF0">
    <property type="entry name" value="ASPARTATE 1-DECARBOXYLASE"/>
    <property type="match status" value="1"/>
</dbReference>
<dbReference type="GO" id="GO:0005829">
    <property type="term" value="C:cytosol"/>
    <property type="evidence" value="ECO:0007669"/>
    <property type="project" value="TreeGrafter"/>
</dbReference>
<keyword evidence="5 9" id="KW-0865">Zymogen</keyword>
<evidence type="ECO:0000313" key="14">
    <source>
        <dbReference type="EMBL" id="ADM09878.1"/>
    </source>
</evidence>
<comment type="similarity">
    <text evidence="9">Belongs to the PanD family.</text>
</comment>
<keyword evidence="7 9" id="KW-0704">Schiff base</keyword>
<accession>E0TCT9</accession>
<evidence type="ECO:0000256" key="5">
    <source>
        <dbReference type="ARBA" id="ARBA00023145"/>
    </source>
</evidence>
<evidence type="ECO:0000256" key="11">
    <source>
        <dbReference type="PIRSR" id="PIRSR006246-2"/>
    </source>
</evidence>
<gene>
    <name evidence="9" type="primary">panD</name>
    <name evidence="14" type="ordered locus">PB2503_09124</name>
</gene>
<feature type="active site" description="Schiff-base intermediate with substrate; via pyruvic acid" evidence="9 10">
    <location>
        <position position="25"/>
    </location>
</feature>
<dbReference type="InterPro" id="IPR003190">
    <property type="entry name" value="Asp_decarbox"/>
</dbReference>
<dbReference type="GO" id="GO:0004068">
    <property type="term" value="F:aspartate 1-decarboxylase activity"/>
    <property type="evidence" value="ECO:0007669"/>
    <property type="project" value="UniProtKB-UniRule"/>
</dbReference>
<evidence type="ECO:0000256" key="8">
    <source>
        <dbReference type="ARBA" id="ARBA00023317"/>
    </source>
</evidence>
<dbReference type="PANTHER" id="PTHR21012">
    <property type="entry name" value="ASPARTATE 1-DECARBOXYLASE"/>
    <property type="match status" value="1"/>
</dbReference>
<dbReference type="AlphaFoldDB" id="E0TCT9"/>
<dbReference type="eggNOG" id="COG0853">
    <property type="taxonomic scope" value="Bacteria"/>
</dbReference>
<dbReference type="STRING" id="314260.PB2503_09124"/>
<evidence type="ECO:0000256" key="9">
    <source>
        <dbReference type="HAMAP-Rule" id="MF_00446"/>
    </source>
</evidence>
<comment type="pathway">
    <text evidence="9">Cofactor biosynthesis; (R)-pantothenate biosynthesis; beta-alanine from L-aspartate: step 1/1.</text>
</comment>
<feature type="binding site" evidence="9 11">
    <location>
        <position position="57"/>
    </location>
    <ligand>
        <name>substrate</name>
    </ligand>
</feature>
<feature type="active site" description="Proton donor" evidence="9 10">
    <location>
        <position position="58"/>
    </location>
</feature>
<evidence type="ECO:0000256" key="6">
    <source>
        <dbReference type="ARBA" id="ARBA00023239"/>
    </source>
</evidence>
<dbReference type="PIRSF" id="PIRSF006246">
    <property type="entry name" value="Asp_decarbox"/>
    <property type="match status" value="1"/>
</dbReference>
<dbReference type="EMBL" id="CP002156">
    <property type="protein sequence ID" value="ADM09878.1"/>
    <property type="molecule type" value="Genomic_DNA"/>
</dbReference>
<evidence type="ECO:0000256" key="7">
    <source>
        <dbReference type="ARBA" id="ARBA00023270"/>
    </source>
</evidence>
<dbReference type="RefSeq" id="WP_013300852.1">
    <property type="nucleotide sequence ID" value="NC_014414.1"/>
</dbReference>
<comment type="subunit">
    <text evidence="9">Heterooctamer of four alpha and four beta subunits.</text>
</comment>
<comment type="subcellular location">
    <subcellularLocation>
        <location evidence="9">Cytoplasm</location>
    </subcellularLocation>
</comment>
<evidence type="ECO:0000313" key="15">
    <source>
        <dbReference type="Proteomes" id="UP000001302"/>
    </source>
</evidence>
<dbReference type="Gene3D" id="2.40.40.20">
    <property type="match status" value="1"/>
</dbReference>
<dbReference type="Proteomes" id="UP000001302">
    <property type="component" value="Chromosome"/>
</dbReference>
<keyword evidence="3 9" id="KW-0210">Decarboxylase</keyword>
<dbReference type="Pfam" id="PF02261">
    <property type="entry name" value="Asp_decarbox"/>
    <property type="match status" value="1"/>
</dbReference>
<dbReference type="InterPro" id="IPR009010">
    <property type="entry name" value="Asp_de-COase-like_dom_sf"/>
</dbReference>
<dbReference type="OrthoDB" id="9803983at2"/>
<dbReference type="CDD" id="cd06919">
    <property type="entry name" value="Asp_decarbox"/>
    <property type="match status" value="1"/>
</dbReference>
<comment type="function">
    <text evidence="9">Catalyzes the pyruvoyl-dependent decarboxylation of aspartate to produce beta-alanine.</text>
</comment>
<evidence type="ECO:0000256" key="2">
    <source>
        <dbReference type="ARBA" id="ARBA00022655"/>
    </source>
</evidence>
<dbReference type="EC" id="4.1.1.11" evidence="9"/>
<feature type="chain" id="PRO_5014006642" description="Aspartate 1-decarboxylase alpha chain" evidence="9 13">
    <location>
        <begin position="25"/>
        <end position="118"/>
    </location>
</feature>
<keyword evidence="2 9" id="KW-0566">Pantothenate biosynthesis</keyword>
<evidence type="ECO:0000256" key="1">
    <source>
        <dbReference type="ARBA" id="ARBA00022490"/>
    </source>
</evidence>
<proteinExistence type="inferred from homology"/>
<feature type="binding site" evidence="9 11">
    <location>
        <begin position="73"/>
        <end position="75"/>
    </location>
    <ligand>
        <name>substrate</name>
    </ligand>
</feature>
<dbReference type="GO" id="GO:0015940">
    <property type="term" value="P:pantothenate biosynthetic process"/>
    <property type="evidence" value="ECO:0007669"/>
    <property type="project" value="UniProtKB-UniRule"/>
</dbReference>
<name>E0TCT9_PARBH</name>
<feature type="chain" id="PRO_5014006645" description="Aspartate 1-decarboxylase beta chain" evidence="9 13">
    <location>
        <begin position="1"/>
        <end position="24"/>
    </location>
</feature>
<evidence type="ECO:0000256" key="13">
    <source>
        <dbReference type="PIRSR" id="PIRSR006246-5"/>
    </source>
</evidence>
<feature type="modified residue" description="Pyruvic acid (Ser)" evidence="9 12">
    <location>
        <position position="25"/>
    </location>
</feature>
<keyword evidence="15" id="KW-1185">Reference proteome</keyword>
<evidence type="ECO:0000256" key="10">
    <source>
        <dbReference type="PIRSR" id="PIRSR006246-1"/>
    </source>
</evidence>
<sequence>MLLTLLKAKIHGATLTMTDLHYEGSIAIDEDLLEASGILPYEQVDIWNVTNGARLSTYAMAGQRGSGQLLLNGAAARLAHVGDRVIISAFAQFEADEVERHRPSIVLVNPDNSVKSIL</sequence>
<comment type="catalytic activity">
    <reaction evidence="9">
        <text>L-aspartate + H(+) = beta-alanine + CO2</text>
        <dbReference type="Rhea" id="RHEA:19497"/>
        <dbReference type="ChEBI" id="CHEBI:15378"/>
        <dbReference type="ChEBI" id="CHEBI:16526"/>
        <dbReference type="ChEBI" id="CHEBI:29991"/>
        <dbReference type="ChEBI" id="CHEBI:57966"/>
        <dbReference type="EC" id="4.1.1.11"/>
    </reaction>
</comment>
<keyword evidence="1 9" id="KW-0963">Cytoplasm</keyword>
<keyword evidence="6 9" id="KW-0456">Lyase</keyword>
<evidence type="ECO:0000256" key="3">
    <source>
        <dbReference type="ARBA" id="ARBA00022793"/>
    </source>
</evidence>
<keyword evidence="8 9" id="KW-0670">Pyruvate</keyword>
<protein>
    <recommendedName>
        <fullName evidence="9">Aspartate 1-decarboxylase</fullName>
        <ecNumber evidence="9">4.1.1.11</ecNumber>
    </recommendedName>
    <alternativeName>
        <fullName evidence="9">Aspartate alpha-decarboxylase</fullName>
    </alternativeName>
    <component>
        <recommendedName>
            <fullName evidence="9">Aspartate 1-decarboxylase beta chain</fullName>
        </recommendedName>
    </component>
    <component>
        <recommendedName>
            <fullName evidence="9">Aspartate 1-decarboxylase alpha chain</fullName>
        </recommendedName>
    </component>
</protein>
<evidence type="ECO:0000256" key="4">
    <source>
        <dbReference type="ARBA" id="ARBA00022813"/>
    </source>
</evidence>
<reference evidence="15" key="1">
    <citation type="submission" date="2010-08" db="EMBL/GenBank/DDBJ databases">
        <title>Genome sequence of Parvularcula bermudensis HTCC2503.</title>
        <authorList>
            <person name="Kang D.-M."/>
            <person name="Oh H.-M."/>
            <person name="Cho J.-C."/>
        </authorList>
    </citation>
    <scope>NUCLEOTIDE SEQUENCE [LARGE SCALE GENOMIC DNA]</scope>
    <source>
        <strain evidence="15">ATCC BAA-594 / HTCC2503 / KCTC 12087</strain>
    </source>
</reference>
<dbReference type="KEGG" id="pbr:PB2503_09124"/>
<evidence type="ECO:0000256" key="12">
    <source>
        <dbReference type="PIRSR" id="PIRSR006246-3"/>
    </source>
</evidence>
<keyword evidence="4 9" id="KW-0068">Autocatalytic cleavage</keyword>
<dbReference type="UniPathway" id="UPA00028">
    <property type="reaction ID" value="UER00002"/>
</dbReference>
<dbReference type="HAMAP" id="MF_00446">
    <property type="entry name" value="PanD"/>
    <property type="match status" value="1"/>
</dbReference>
<comment type="PTM">
    <text evidence="9 12">Is synthesized initially as an inactive proenzyme, which is activated by self-cleavage at a specific serine bond to produce a beta-subunit with a hydroxyl group at its C-terminus and an alpha-subunit with a pyruvoyl group at its N-terminus.</text>
</comment>
<dbReference type="GO" id="GO:0006523">
    <property type="term" value="P:alanine biosynthetic process"/>
    <property type="evidence" value="ECO:0007669"/>
    <property type="project" value="InterPro"/>
</dbReference>
<dbReference type="HOGENOM" id="CLU_115305_2_1_5"/>
<dbReference type="NCBIfam" id="TIGR00223">
    <property type="entry name" value="panD"/>
    <property type="match status" value="1"/>
</dbReference>
<organism evidence="14 15">
    <name type="scientific">Parvularcula bermudensis (strain ATCC BAA-594 / HTCC2503 / KCTC 12087)</name>
    <dbReference type="NCBI Taxonomy" id="314260"/>
    <lineage>
        <taxon>Bacteria</taxon>
        <taxon>Pseudomonadati</taxon>
        <taxon>Pseudomonadota</taxon>
        <taxon>Alphaproteobacteria</taxon>
        <taxon>Parvularculales</taxon>
        <taxon>Parvularculaceae</taxon>
        <taxon>Parvularcula</taxon>
    </lineage>
</organism>